<gene>
    <name evidence="1" type="ORF">E2L05_08295</name>
</gene>
<reference evidence="1 2" key="1">
    <citation type="submission" date="2019-03" db="EMBL/GenBank/DDBJ databases">
        <title>Rhodobacteraceae bacterium SM1902, a new member of the family Rhodobacteraceae isolated from Yantai.</title>
        <authorList>
            <person name="Sun Y."/>
        </authorList>
    </citation>
    <scope>NUCLEOTIDE SEQUENCE [LARGE SCALE GENOMIC DNA]</scope>
    <source>
        <strain evidence="1 2">SM1902</strain>
    </source>
</reference>
<accession>A0A4R6AYY8</accession>
<dbReference type="Pfam" id="PF12860">
    <property type="entry name" value="PAS_7"/>
    <property type="match status" value="1"/>
</dbReference>
<evidence type="ECO:0000313" key="2">
    <source>
        <dbReference type="Proteomes" id="UP000294562"/>
    </source>
</evidence>
<name>A0A4R6AYY8_9RHOB</name>
<dbReference type="OrthoDB" id="9797304at2"/>
<evidence type="ECO:0000313" key="1">
    <source>
        <dbReference type="EMBL" id="TDL89092.1"/>
    </source>
</evidence>
<proteinExistence type="predicted"/>
<dbReference type="AlphaFoldDB" id="A0A4R6AYY8"/>
<sequence length="550" mass="60202">MLVLPEAIAIAAISSLVTAVSVIALSRRTAVNGGGSLAAPDRDLRGEDVVFLFSGGTLIDATPAARSQLPTEPAQADDLARLVIAFCQRFEGLTERLDNFLPGDRFELAEVPDDPDSLRLVAENRSGQIRISVTDPLRDSRSGVVAHYSLAALRAELFTLRSIAERSPIPTWKQRHDGTIIWANGTYMSLASSIAGADALIGWPPPDVFSHVEHPRDAAAGDKPTQRVSIAVEKQPSRQLWFDLIALPGEIETLYFALPIDNLVRAENALTEFVQTLTKTFAHLRIGLAIFDQKRRLALFNPALVDLTGLPAEHLSARPTLHAFLDALRDAQKIPEPKDYKSWRMQIAQLEAGAADGTFEETWHLSNSQTYRVSGRPHPDGAVAYLFEDISSEVSMTRTFRSEIDLSKAVFDSLDIGVAVFSQTGTLVLKNRVYGELWQEHGIGLDLGIIEASHHWRSLSQSGPDWDVLRSKVLQSADRGRWLGQITLLNGTNVRCEILPISGGATLITFARTDILGESYGQIGEQVDEVPVDDRLDATPVAQSRRAIAS</sequence>
<dbReference type="SUPFAM" id="SSF55785">
    <property type="entry name" value="PYP-like sensor domain (PAS domain)"/>
    <property type="match status" value="1"/>
</dbReference>
<keyword evidence="2" id="KW-1185">Reference proteome</keyword>
<protein>
    <submittedName>
        <fullName evidence="1">PAS domain-containing protein</fullName>
    </submittedName>
</protein>
<dbReference type="InterPro" id="IPR035965">
    <property type="entry name" value="PAS-like_dom_sf"/>
</dbReference>
<dbReference type="RefSeq" id="WP_133342453.1">
    <property type="nucleotide sequence ID" value="NZ_SMZO01000014.1"/>
</dbReference>
<dbReference type="EMBL" id="SMZO01000014">
    <property type="protein sequence ID" value="TDL89092.1"/>
    <property type="molecule type" value="Genomic_DNA"/>
</dbReference>
<comment type="caution">
    <text evidence="1">The sequence shown here is derived from an EMBL/GenBank/DDBJ whole genome shotgun (WGS) entry which is preliminary data.</text>
</comment>
<organism evidence="1 2">
    <name type="scientific">Meridianimarinicoccus aquatilis</name>
    <dbReference type="NCBI Taxonomy" id="2552766"/>
    <lineage>
        <taxon>Bacteria</taxon>
        <taxon>Pseudomonadati</taxon>
        <taxon>Pseudomonadota</taxon>
        <taxon>Alphaproteobacteria</taxon>
        <taxon>Rhodobacterales</taxon>
        <taxon>Paracoccaceae</taxon>
        <taxon>Meridianimarinicoccus</taxon>
    </lineage>
</organism>
<dbReference type="Gene3D" id="3.30.450.20">
    <property type="entry name" value="PAS domain"/>
    <property type="match status" value="1"/>
</dbReference>
<dbReference type="Proteomes" id="UP000294562">
    <property type="component" value="Unassembled WGS sequence"/>
</dbReference>